<dbReference type="EMBL" id="KZ824778">
    <property type="protein sequence ID" value="RAH84390.1"/>
    <property type="molecule type" value="Genomic_DNA"/>
</dbReference>
<keyword evidence="2" id="KW-1185">Reference proteome</keyword>
<dbReference type="AlphaFoldDB" id="A0A8T8X8Q3"/>
<dbReference type="Proteomes" id="UP000249497">
    <property type="component" value="Unassembled WGS sequence"/>
</dbReference>
<gene>
    <name evidence="1" type="ORF">BO86DRAFT_242394</name>
</gene>
<name>A0A8T8X8Q3_ASPJA</name>
<sequence length="124" mass="13316">MQRTPARLFEITGKISVEDVAARSGAGWKNGINAAVPHLRAKYPRAATASFNGSQAHKSSKDPTDPKNCVTLAMFSERGTRIASAHIHEDGTFNDFPSRAGRAGIQEVAKSDSASFIEDASSRR</sequence>
<accession>A0A8T8X8Q3</accession>
<dbReference type="RefSeq" id="XP_025530284.1">
    <property type="nucleotide sequence ID" value="XM_025667101.1"/>
</dbReference>
<reference evidence="1 2" key="1">
    <citation type="submission" date="2018-02" db="EMBL/GenBank/DDBJ databases">
        <title>The genomes of Aspergillus section Nigri reveals drivers in fungal speciation.</title>
        <authorList>
            <consortium name="DOE Joint Genome Institute"/>
            <person name="Vesth T.C."/>
            <person name="Nybo J."/>
            <person name="Theobald S."/>
            <person name="Brandl J."/>
            <person name="Frisvad J.C."/>
            <person name="Nielsen K.F."/>
            <person name="Lyhne E.K."/>
            <person name="Kogle M.E."/>
            <person name="Kuo A."/>
            <person name="Riley R."/>
            <person name="Clum A."/>
            <person name="Nolan M."/>
            <person name="Lipzen A."/>
            <person name="Salamov A."/>
            <person name="Henrissat B."/>
            <person name="Wiebenga A."/>
            <person name="De vries R.P."/>
            <person name="Grigoriev I.V."/>
            <person name="Mortensen U.H."/>
            <person name="Andersen M.R."/>
            <person name="Baker S.E."/>
        </authorList>
    </citation>
    <scope>NUCLEOTIDE SEQUENCE [LARGE SCALE GENOMIC DNA]</scope>
    <source>
        <strain evidence="1 2">CBS 114.51</strain>
    </source>
</reference>
<organism evidence="1 2">
    <name type="scientific">Aspergillus japonicus CBS 114.51</name>
    <dbReference type="NCBI Taxonomy" id="1448312"/>
    <lineage>
        <taxon>Eukaryota</taxon>
        <taxon>Fungi</taxon>
        <taxon>Dikarya</taxon>
        <taxon>Ascomycota</taxon>
        <taxon>Pezizomycotina</taxon>
        <taxon>Eurotiomycetes</taxon>
        <taxon>Eurotiomycetidae</taxon>
        <taxon>Eurotiales</taxon>
        <taxon>Aspergillaceae</taxon>
        <taxon>Aspergillus</taxon>
        <taxon>Aspergillus subgen. Circumdati</taxon>
    </lineage>
</organism>
<evidence type="ECO:0000313" key="2">
    <source>
        <dbReference type="Proteomes" id="UP000249497"/>
    </source>
</evidence>
<protein>
    <submittedName>
        <fullName evidence="1">Uncharacterized protein</fullName>
    </submittedName>
</protein>
<dbReference type="GeneID" id="37170793"/>
<evidence type="ECO:0000313" key="1">
    <source>
        <dbReference type="EMBL" id="RAH84390.1"/>
    </source>
</evidence>
<proteinExistence type="predicted"/>
<dbReference type="OrthoDB" id="3531694at2759"/>